<proteinExistence type="predicted"/>
<feature type="region of interest" description="Disordered" evidence="1">
    <location>
        <begin position="22"/>
        <end position="43"/>
    </location>
</feature>
<sequence>MSQPASIKPSGQSLLRTFERVLGDRDPSAQPKRENAGVLKPAKNAETHKTFEFYGRNGNVKEADPYRAGSRFDHTV</sequence>
<evidence type="ECO:0000313" key="3">
    <source>
        <dbReference type="Proteomes" id="UP000245533"/>
    </source>
</evidence>
<evidence type="ECO:0000256" key="1">
    <source>
        <dbReference type="SAM" id="MobiDB-lite"/>
    </source>
</evidence>
<accession>A0A316TLC1</accession>
<dbReference type="AlphaFoldDB" id="A0A316TLC1"/>
<name>A0A316TLC1_9BACT</name>
<gene>
    <name evidence="2" type="ORF">DDZ15_15715</name>
</gene>
<keyword evidence="3" id="KW-1185">Reference proteome</keyword>
<dbReference type="Proteomes" id="UP000245533">
    <property type="component" value="Unassembled WGS sequence"/>
</dbReference>
<reference evidence="2 3" key="1">
    <citation type="submission" date="2018-05" db="EMBL/GenBank/DDBJ databases">
        <title>Rhodohalobacter halophilus gen. nov., sp. nov., a moderately halophilic member of the family Balneolaceae.</title>
        <authorList>
            <person name="Liu Z.-W."/>
        </authorList>
    </citation>
    <scope>NUCLEOTIDE SEQUENCE [LARGE SCALE GENOMIC DNA]</scope>
    <source>
        <strain evidence="2 3">8A47</strain>
    </source>
</reference>
<comment type="caution">
    <text evidence="2">The sequence shown here is derived from an EMBL/GenBank/DDBJ whole genome shotgun (WGS) entry which is preliminary data.</text>
</comment>
<protein>
    <submittedName>
        <fullName evidence="2">Uncharacterized protein</fullName>
    </submittedName>
</protein>
<feature type="compositionally biased region" description="Basic and acidic residues" evidence="1">
    <location>
        <begin position="22"/>
        <end position="35"/>
    </location>
</feature>
<organism evidence="2 3">
    <name type="scientific">Rhodohalobacter mucosus</name>
    <dbReference type="NCBI Taxonomy" id="2079485"/>
    <lineage>
        <taxon>Bacteria</taxon>
        <taxon>Pseudomonadati</taxon>
        <taxon>Balneolota</taxon>
        <taxon>Balneolia</taxon>
        <taxon>Balneolales</taxon>
        <taxon>Balneolaceae</taxon>
        <taxon>Rhodohalobacter</taxon>
    </lineage>
</organism>
<dbReference type="RefSeq" id="WP_109648078.1">
    <property type="nucleotide sequence ID" value="NZ_QGGB01000011.1"/>
</dbReference>
<feature type="region of interest" description="Disordered" evidence="1">
    <location>
        <begin position="56"/>
        <end position="76"/>
    </location>
</feature>
<dbReference type="EMBL" id="QGGB01000011">
    <property type="protein sequence ID" value="PWN05170.1"/>
    <property type="molecule type" value="Genomic_DNA"/>
</dbReference>
<evidence type="ECO:0000313" key="2">
    <source>
        <dbReference type="EMBL" id="PWN05170.1"/>
    </source>
</evidence>
<feature type="compositionally biased region" description="Basic and acidic residues" evidence="1">
    <location>
        <begin position="59"/>
        <end position="76"/>
    </location>
</feature>